<dbReference type="Gene3D" id="1.20.1250.20">
    <property type="entry name" value="MFS general substrate transporter like domains"/>
    <property type="match status" value="1"/>
</dbReference>
<evidence type="ECO:0000256" key="6">
    <source>
        <dbReference type="ARBA" id="ARBA00022989"/>
    </source>
</evidence>
<keyword evidence="9" id="KW-1185">Reference proteome</keyword>
<dbReference type="SUPFAM" id="SSF103473">
    <property type="entry name" value="MFS general substrate transporter"/>
    <property type="match status" value="1"/>
</dbReference>
<proteinExistence type="inferred from homology"/>
<keyword evidence="7" id="KW-0472">Membrane</keyword>
<dbReference type="Proteomes" id="UP000287394">
    <property type="component" value="Chromosome"/>
</dbReference>
<dbReference type="AlphaFoldDB" id="A0A402CWM8"/>
<evidence type="ECO:0000256" key="1">
    <source>
        <dbReference type="ARBA" id="ARBA00004651"/>
    </source>
</evidence>
<accession>A0A402CWM8</accession>
<protein>
    <submittedName>
        <fullName evidence="8">Uncharacterized protein</fullName>
    </submittedName>
</protein>
<name>A0A402CWM8_9BACT</name>
<gene>
    <name evidence="8" type="ORF">CCAX7_62530</name>
</gene>
<comment type="subcellular location">
    <subcellularLocation>
        <location evidence="1">Cell membrane</location>
        <topology evidence="1">Multi-pass membrane protein</topology>
    </subcellularLocation>
</comment>
<reference evidence="8 9" key="1">
    <citation type="journal article" date="2019" name="Int. J. Syst. Evol. Microbiol.">
        <title>Capsulimonas corticalis gen. nov., sp. nov., an aerobic capsulated bacterium, of a novel bacterial order, Capsulimonadales ord. nov., of the class Armatimonadia of the phylum Armatimonadetes.</title>
        <authorList>
            <person name="Li J."/>
            <person name="Kudo C."/>
            <person name="Tonouchi A."/>
        </authorList>
    </citation>
    <scope>NUCLEOTIDE SEQUENCE [LARGE SCALE GENOMIC DNA]</scope>
    <source>
        <strain evidence="8 9">AX-7</strain>
    </source>
</reference>
<dbReference type="InterPro" id="IPR036259">
    <property type="entry name" value="MFS_trans_sf"/>
</dbReference>
<dbReference type="Pfam" id="PF07690">
    <property type="entry name" value="MFS_1"/>
    <property type="match status" value="1"/>
</dbReference>
<evidence type="ECO:0000256" key="5">
    <source>
        <dbReference type="ARBA" id="ARBA00022692"/>
    </source>
</evidence>
<evidence type="ECO:0000256" key="7">
    <source>
        <dbReference type="ARBA" id="ARBA00023136"/>
    </source>
</evidence>
<dbReference type="RefSeq" id="WP_165864240.1">
    <property type="nucleotide sequence ID" value="NZ_AP025739.1"/>
</dbReference>
<dbReference type="GO" id="GO:0022857">
    <property type="term" value="F:transmembrane transporter activity"/>
    <property type="evidence" value="ECO:0007669"/>
    <property type="project" value="InterPro"/>
</dbReference>
<keyword evidence="3" id="KW-0813">Transport</keyword>
<comment type="similarity">
    <text evidence="2">Belongs to the major facilitator superfamily.</text>
</comment>
<evidence type="ECO:0000256" key="2">
    <source>
        <dbReference type="ARBA" id="ARBA00008335"/>
    </source>
</evidence>
<dbReference type="InterPro" id="IPR011701">
    <property type="entry name" value="MFS"/>
</dbReference>
<dbReference type="PANTHER" id="PTHR43271">
    <property type="entry name" value="BLL2771 PROTEIN"/>
    <property type="match status" value="1"/>
</dbReference>
<organism evidence="8 9">
    <name type="scientific">Capsulimonas corticalis</name>
    <dbReference type="NCBI Taxonomy" id="2219043"/>
    <lineage>
        <taxon>Bacteria</taxon>
        <taxon>Bacillati</taxon>
        <taxon>Armatimonadota</taxon>
        <taxon>Armatimonadia</taxon>
        <taxon>Capsulimonadales</taxon>
        <taxon>Capsulimonadaceae</taxon>
        <taxon>Capsulimonas</taxon>
    </lineage>
</organism>
<dbReference type="KEGG" id="ccot:CCAX7_62530"/>
<keyword evidence="5" id="KW-0812">Transmembrane</keyword>
<sequence>MIVAQEGAAGIAAEELSRQKAAQRVQRAIVALTGFCAFLDLYATQPLLPLLMRLFHATEAHVSLTVSAATVGVAISAPFVGLLGDRFGRKPVIVVSLFALTIPTALAATSGSLTSLIVWRFLQGLIMPGIFAVMMAYVSEEWEGRGAGSMMATYVTGSVLAALSAVFSRGLSPSISSGVILLRRWAF</sequence>
<evidence type="ECO:0000313" key="8">
    <source>
        <dbReference type="EMBL" id="BDI34202.1"/>
    </source>
</evidence>
<evidence type="ECO:0000313" key="9">
    <source>
        <dbReference type="Proteomes" id="UP000287394"/>
    </source>
</evidence>
<dbReference type="EMBL" id="AP025739">
    <property type="protein sequence ID" value="BDI34202.1"/>
    <property type="molecule type" value="Genomic_DNA"/>
</dbReference>
<dbReference type="InterPro" id="IPR020846">
    <property type="entry name" value="MFS_dom"/>
</dbReference>
<keyword evidence="6" id="KW-1133">Transmembrane helix</keyword>
<evidence type="ECO:0000256" key="4">
    <source>
        <dbReference type="ARBA" id="ARBA00022475"/>
    </source>
</evidence>
<dbReference type="PROSITE" id="PS50850">
    <property type="entry name" value="MFS"/>
    <property type="match status" value="1"/>
</dbReference>
<dbReference type="GO" id="GO:0005886">
    <property type="term" value="C:plasma membrane"/>
    <property type="evidence" value="ECO:0007669"/>
    <property type="project" value="UniProtKB-SubCell"/>
</dbReference>
<evidence type="ECO:0000256" key="3">
    <source>
        <dbReference type="ARBA" id="ARBA00022448"/>
    </source>
</evidence>
<keyword evidence="4" id="KW-1003">Cell membrane</keyword>
<dbReference type="PANTHER" id="PTHR43271:SF2">
    <property type="entry name" value="BLL2771 PROTEIN"/>
    <property type="match status" value="1"/>
</dbReference>